<feature type="compositionally biased region" description="Low complexity" evidence="5">
    <location>
        <begin position="463"/>
        <end position="473"/>
    </location>
</feature>
<dbReference type="NCBIfam" id="TIGR00071">
    <property type="entry name" value="hisT_truA"/>
    <property type="match status" value="1"/>
</dbReference>
<dbReference type="GO" id="GO:0003723">
    <property type="term" value="F:RNA binding"/>
    <property type="evidence" value="ECO:0007669"/>
    <property type="project" value="InterPro"/>
</dbReference>
<keyword evidence="3" id="KW-0378">Hydrolase</keyword>
<dbReference type="Proteomes" id="UP000054498">
    <property type="component" value="Unassembled WGS sequence"/>
</dbReference>
<feature type="region of interest" description="Disordered" evidence="5">
    <location>
        <begin position="100"/>
        <end position="131"/>
    </location>
</feature>
<dbReference type="InterPro" id="IPR020094">
    <property type="entry name" value="TruA/RsuA/RluB/E/F_N"/>
</dbReference>
<dbReference type="PANTHER" id="PTHR11142:SF5">
    <property type="entry name" value="TRNA PSEUDOURIDINE(38_39) SYNTHASE"/>
    <property type="match status" value="1"/>
</dbReference>
<dbReference type="OrthoDB" id="6079689at2759"/>
<keyword evidence="4" id="KW-0413">Isomerase</keyword>
<dbReference type="GO" id="GO:0005634">
    <property type="term" value="C:nucleus"/>
    <property type="evidence" value="ECO:0007669"/>
    <property type="project" value="TreeGrafter"/>
</dbReference>
<dbReference type="AlphaFoldDB" id="A0A0D2MT95"/>
<proteinExistence type="inferred from homology"/>
<dbReference type="KEGG" id="mng:MNEG_2154"/>
<feature type="compositionally biased region" description="Gly residues" evidence="5">
    <location>
        <begin position="474"/>
        <end position="494"/>
    </location>
</feature>
<sequence length="832" mass="87483">MAPRSTAAAVAAAPAADPDVAARVSVCKQLRDLLAALECAADTEWPPAEVSGQLRAIAGQLEAQQQGQQQREAGALATPCASGTTATASHEVIEQLERSYQATTSAATAAPAAAPPAQPQTKRRRRAAGTAAAAAKPLDFSRYRQRYVALHLMYLGGKYHGLARQPDTENTIEARDALEGPFGAGGHGVFFAALRHVRLIPPEAEPSSLQYSRCGRTDRGVSALGQVLAIKLRSAARADEPPLPADEETDFAAIINRALPSDIRVLGWADVSDGFSARFDARTREYKYFIVQDGSLDLAAMREAAGALVGEHDFRNFCRADVLQVRNFRRSILSASIDRVPAAAGDCQVYALCIRGTAFLWHQVRCIAALLLMVGRGLEAPSIVATLLDVTRVPAKPQYNYAPEEPLMLYACEFEGIQWVRRPRALARACEDVRGHMDRHLVAAAMCGAMLDTLLPQLGEPPQQGQQQAAAAADGGGGDGGGGGGGGGGWGAGGPAAAAAAAGHQPRRPVMASAKTKLSQGELAQQCLVRAPAPVIDIGVNLADDAFDKDRAEVLSRAAAAGVAAIIVTGCSVRSAAAAAALCDGASPVPLFFTAGVHPHNAKECDASTLDELRRLARHPKCVAIGECGLDFNRNFSPPDVQVEWFEKQVALALELNKPLFMHCRDAGEKFAEILRAADPAAAAREGGVDGDGDGASADGQRQPAVAGVLHCFTGNEQELRDCLGLGLCIGITGWVCDDRPERGGAELAALLRDIPDGRLMIETDAPYLVPRTIKPSKARPHRNEPSLLPHVLAQVAASLGRGEAEVAEATSRAAAQFFGLPAEVLAAQRGS</sequence>
<accession>A0A0D2MT95</accession>
<dbReference type="Pfam" id="PF01026">
    <property type="entry name" value="TatD_DNase"/>
    <property type="match status" value="1"/>
</dbReference>
<dbReference type="PROSITE" id="PS01090">
    <property type="entry name" value="TATD_2"/>
    <property type="match status" value="1"/>
</dbReference>
<dbReference type="GO" id="GO:0005737">
    <property type="term" value="C:cytoplasm"/>
    <property type="evidence" value="ECO:0007669"/>
    <property type="project" value="TreeGrafter"/>
</dbReference>
<keyword evidence="8" id="KW-1185">Reference proteome</keyword>
<gene>
    <name evidence="7" type="ORF">MNEG_2154</name>
</gene>
<evidence type="ECO:0000313" key="7">
    <source>
        <dbReference type="EMBL" id="KIZ05800.1"/>
    </source>
</evidence>
<dbReference type="InterPro" id="IPR001130">
    <property type="entry name" value="TatD-like"/>
</dbReference>
<evidence type="ECO:0000256" key="1">
    <source>
        <dbReference type="ARBA" id="ARBA00009375"/>
    </source>
</evidence>
<dbReference type="InterPro" id="IPR018228">
    <property type="entry name" value="DNase_TatD-rel_CS"/>
</dbReference>
<dbReference type="Gene3D" id="3.20.20.140">
    <property type="entry name" value="Metal-dependent hydrolases"/>
    <property type="match status" value="1"/>
</dbReference>
<evidence type="ECO:0000256" key="5">
    <source>
        <dbReference type="SAM" id="MobiDB-lite"/>
    </source>
</evidence>
<dbReference type="SUPFAM" id="SSF55120">
    <property type="entry name" value="Pseudouridine synthase"/>
    <property type="match status" value="1"/>
</dbReference>
<dbReference type="SUPFAM" id="SSF51556">
    <property type="entry name" value="Metallo-dependent hydrolases"/>
    <property type="match status" value="1"/>
</dbReference>
<dbReference type="CDD" id="cd01310">
    <property type="entry name" value="TatD_DNAse"/>
    <property type="match status" value="1"/>
</dbReference>
<dbReference type="InterPro" id="IPR020095">
    <property type="entry name" value="PsdUridine_synth_TruA_C"/>
</dbReference>
<dbReference type="EMBL" id="KK100454">
    <property type="protein sequence ID" value="KIZ05800.1"/>
    <property type="molecule type" value="Genomic_DNA"/>
</dbReference>
<feature type="region of interest" description="Disordered" evidence="5">
    <location>
        <begin position="457"/>
        <end position="508"/>
    </location>
</feature>
<keyword evidence="2" id="KW-0819">tRNA processing</keyword>
<evidence type="ECO:0000256" key="2">
    <source>
        <dbReference type="ARBA" id="ARBA00022694"/>
    </source>
</evidence>
<dbReference type="InterPro" id="IPR020097">
    <property type="entry name" value="PsdUridine_synth_TruA_a/b_dom"/>
</dbReference>
<feature type="compositionally biased region" description="Low complexity" evidence="5">
    <location>
        <begin position="101"/>
        <end position="112"/>
    </location>
</feature>
<dbReference type="RefSeq" id="XP_013904819.1">
    <property type="nucleotide sequence ID" value="XM_014049365.1"/>
</dbReference>
<evidence type="ECO:0000256" key="4">
    <source>
        <dbReference type="ARBA" id="ARBA00023235"/>
    </source>
</evidence>
<dbReference type="InterPro" id="IPR032466">
    <property type="entry name" value="Metal_Hydrolase"/>
</dbReference>
<dbReference type="GO" id="GO:0009982">
    <property type="term" value="F:pseudouridine synthase activity"/>
    <property type="evidence" value="ECO:0007669"/>
    <property type="project" value="InterPro"/>
</dbReference>
<dbReference type="Gene3D" id="3.30.70.580">
    <property type="entry name" value="Pseudouridine synthase I, catalytic domain, N-terminal subdomain"/>
    <property type="match status" value="1"/>
</dbReference>
<dbReference type="Gene3D" id="3.30.70.660">
    <property type="entry name" value="Pseudouridine synthase I, catalytic domain, C-terminal subdomain"/>
    <property type="match status" value="1"/>
</dbReference>
<dbReference type="Pfam" id="PF01416">
    <property type="entry name" value="PseudoU_synth_1"/>
    <property type="match status" value="1"/>
</dbReference>
<reference evidence="7 8" key="1">
    <citation type="journal article" date="2013" name="BMC Genomics">
        <title>Reconstruction of the lipid metabolism for the microalga Monoraphidium neglectum from its genome sequence reveals characteristics suitable for biofuel production.</title>
        <authorList>
            <person name="Bogen C."/>
            <person name="Al-Dilaimi A."/>
            <person name="Albersmeier A."/>
            <person name="Wichmann J."/>
            <person name="Grundmann M."/>
            <person name="Rupp O."/>
            <person name="Lauersen K.J."/>
            <person name="Blifernez-Klassen O."/>
            <person name="Kalinowski J."/>
            <person name="Goesmann A."/>
            <person name="Mussgnug J.H."/>
            <person name="Kruse O."/>
        </authorList>
    </citation>
    <scope>NUCLEOTIDE SEQUENCE [LARGE SCALE GENOMIC DNA]</scope>
    <source>
        <strain evidence="7 8">SAG 48.87</strain>
    </source>
</reference>
<dbReference type="GeneID" id="25735032"/>
<name>A0A0D2MT95_9CHLO</name>
<organism evidence="7 8">
    <name type="scientific">Monoraphidium neglectum</name>
    <dbReference type="NCBI Taxonomy" id="145388"/>
    <lineage>
        <taxon>Eukaryota</taxon>
        <taxon>Viridiplantae</taxon>
        <taxon>Chlorophyta</taxon>
        <taxon>core chlorophytes</taxon>
        <taxon>Chlorophyceae</taxon>
        <taxon>CS clade</taxon>
        <taxon>Sphaeropleales</taxon>
        <taxon>Selenastraceae</taxon>
        <taxon>Monoraphidium</taxon>
    </lineage>
</organism>
<comment type="similarity">
    <text evidence="1">Belongs to the tRNA pseudouridine synthase TruA family.</text>
</comment>
<dbReference type="PANTHER" id="PTHR11142">
    <property type="entry name" value="PSEUDOURIDYLATE SYNTHASE"/>
    <property type="match status" value="1"/>
</dbReference>
<dbReference type="HAMAP" id="MF_00171">
    <property type="entry name" value="TruA"/>
    <property type="match status" value="1"/>
</dbReference>
<dbReference type="PROSITE" id="PS01091">
    <property type="entry name" value="TATD_3"/>
    <property type="match status" value="1"/>
</dbReference>
<evidence type="ECO:0000313" key="8">
    <source>
        <dbReference type="Proteomes" id="UP000054498"/>
    </source>
</evidence>
<feature type="domain" description="Pseudouridine synthase I TruA alpha/beta" evidence="6">
    <location>
        <begin position="304"/>
        <end position="415"/>
    </location>
</feature>
<evidence type="ECO:0000256" key="3">
    <source>
        <dbReference type="ARBA" id="ARBA00022801"/>
    </source>
</evidence>
<dbReference type="InterPro" id="IPR001406">
    <property type="entry name" value="PsdUridine_synth_TruA"/>
</dbReference>
<protein>
    <recommendedName>
        <fullName evidence="6">Pseudouridine synthase I TruA alpha/beta domain-containing protein</fullName>
    </recommendedName>
</protein>
<dbReference type="STRING" id="145388.A0A0D2MT95"/>
<dbReference type="GO" id="GO:0016788">
    <property type="term" value="F:hydrolase activity, acting on ester bonds"/>
    <property type="evidence" value="ECO:0007669"/>
    <property type="project" value="InterPro"/>
</dbReference>
<dbReference type="InterPro" id="IPR020103">
    <property type="entry name" value="PsdUridine_synth_cat_dom_sf"/>
</dbReference>
<evidence type="ECO:0000259" key="6">
    <source>
        <dbReference type="Pfam" id="PF01416"/>
    </source>
</evidence>
<dbReference type="GO" id="GO:1990481">
    <property type="term" value="P:mRNA pseudouridine synthesis"/>
    <property type="evidence" value="ECO:0007669"/>
    <property type="project" value="TreeGrafter"/>
</dbReference>
<dbReference type="GO" id="GO:0031119">
    <property type="term" value="P:tRNA pseudouridine synthesis"/>
    <property type="evidence" value="ECO:0007669"/>
    <property type="project" value="TreeGrafter"/>
</dbReference>